<dbReference type="AlphaFoldDB" id="A0A3L6T6G6"/>
<dbReference type="Proteomes" id="UP000275267">
    <property type="component" value="Unassembled WGS sequence"/>
</dbReference>
<gene>
    <name evidence="1" type="ORF">C2845_PM03G12390</name>
</gene>
<dbReference type="EMBL" id="PQIB02000002">
    <property type="protein sequence ID" value="RLN33871.1"/>
    <property type="molecule type" value="Genomic_DNA"/>
</dbReference>
<keyword evidence="2" id="KW-1185">Reference proteome</keyword>
<reference evidence="2" key="1">
    <citation type="journal article" date="2019" name="Nat. Commun.">
        <title>The genome of broomcorn millet.</title>
        <authorList>
            <person name="Zou C."/>
            <person name="Miki D."/>
            <person name="Li D."/>
            <person name="Tang Q."/>
            <person name="Xiao L."/>
            <person name="Rajput S."/>
            <person name="Deng P."/>
            <person name="Jia W."/>
            <person name="Huang R."/>
            <person name="Zhang M."/>
            <person name="Sun Y."/>
            <person name="Hu J."/>
            <person name="Fu X."/>
            <person name="Schnable P.S."/>
            <person name="Li F."/>
            <person name="Zhang H."/>
            <person name="Feng B."/>
            <person name="Zhu X."/>
            <person name="Liu R."/>
            <person name="Schnable J.C."/>
            <person name="Zhu J.-K."/>
            <person name="Zhang H."/>
        </authorList>
    </citation>
    <scope>NUCLEOTIDE SEQUENCE [LARGE SCALE GENOMIC DNA]</scope>
</reference>
<comment type="caution">
    <text evidence="1">The sequence shown here is derived from an EMBL/GenBank/DDBJ whole genome shotgun (WGS) entry which is preliminary data.</text>
</comment>
<proteinExistence type="predicted"/>
<organism evidence="1 2">
    <name type="scientific">Panicum miliaceum</name>
    <name type="common">Proso millet</name>
    <name type="synonym">Broomcorn millet</name>
    <dbReference type="NCBI Taxonomy" id="4540"/>
    <lineage>
        <taxon>Eukaryota</taxon>
        <taxon>Viridiplantae</taxon>
        <taxon>Streptophyta</taxon>
        <taxon>Embryophyta</taxon>
        <taxon>Tracheophyta</taxon>
        <taxon>Spermatophyta</taxon>
        <taxon>Magnoliopsida</taxon>
        <taxon>Liliopsida</taxon>
        <taxon>Poales</taxon>
        <taxon>Poaceae</taxon>
        <taxon>PACMAD clade</taxon>
        <taxon>Panicoideae</taxon>
        <taxon>Panicodae</taxon>
        <taxon>Paniceae</taxon>
        <taxon>Panicinae</taxon>
        <taxon>Panicum</taxon>
        <taxon>Panicum sect. Panicum</taxon>
    </lineage>
</organism>
<sequence>MKAPGAGGALISRAAFLANPKLFFHLLRRARGQGRARRLRCMTTAPGVLEKVQ</sequence>
<evidence type="ECO:0000313" key="2">
    <source>
        <dbReference type="Proteomes" id="UP000275267"/>
    </source>
</evidence>
<protein>
    <submittedName>
        <fullName evidence="1">Uncharacterized protein</fullName>
    </submittedName>
</protein>
<evidence type="ECO:0000313" key="1">
    <source>
        <dbReference type="EMBL" id="RLN33871.1"/>
    </source>
</evidence>
<name>A0A3L6T6G6_PANMI</name>
<accession>A0A3L6T6G6</accession>